<dbReference type="InterPro" id="IPR050259">
    <property type="entry name" value="SDR"/>
</dbReference>
<evidence type="ECO:0000313" key="3">
    <source>
        <dbReference type="EMBL" id="GIE49186.1"/>
    </source>
</evidence>
<dbReference type="EMBL" id="BOMQ01000030">
    <property type="protein sequence ID" value="GIE49186.1"/>
    <property type="molecule type" value="Genomic_DNA"/>
</dbReference>
<organism evidence="3 4">
    <name type="scientific">Actinoplanes nipponensis</name>
    <dbReference type="NCBI Taxonomy" id="135950"/>
    <lineage>
        <taxon>Bacteria</taxon>
        <taxon>Bacillati</taxon>
        <taxon>Actinomycetota</taxon>
        <taxon>Actinomycetes</taxon>
        <taxon>Micromonosporales</taxon>
        <taxon>Micromonosporaceae</taxon>
        <taxon>Actinoplanes</taxon>
    </lineage>
</organism>
<dbReference type="InterPro" id="IPR011294">
    <property type="entry name" value="3-OHbutyrate_DH"/>
</dbReference>
<dbReference type="GO" id="GO:0032787">
    <property type="term" value="P:monocarboxylic acid metabolic process"/>
    <property type="evidence" value="ECO:0007669"/>
    <property type="project" value="UniProtKB-ARBA"/>
</dbReference>
<dbReference type="PRINTS" id="PR00081">
    <property type="entry name" value="GDHRDH"/>
</dbReference>
<dbReference type="SUPFAM" id="SSF51735">
    <property type="entry name" value="NAD(P)-binding Rossmann-fold domains"/>
    <property type="match status" value="1"/>
</dbReference>
<dbReference type="NCBIfam" id="TIGR01963">
    <property type="entry name" value="PHB_DH"/>
    <property type="match status" value="1"/>
</dbReference>
<dbReference type="InterPro" id="IPR020904">
    <property type="entry name" value="Sc_DH/Rdtase_CS"/>
</dbReference>
<comment type="similarity">
    <text evidence="1">Belongs to the short-chain dehydrogenases/reductases (SDR) family.</text>
</comment>
<dbReference type="PROSITE" id="PS00061">
    <property type="entry name" value="ADH_SHORT"/>
    <property type="match status" value="1"/>
</dbReference>
<evidence type="ECO:0000256" key="2">
    <source>
        <dbReference type="ARBA" id="ARBA00023002"/>
    </source>
</evidence>
<dbReference type="Proteomes" id="UP000647172">
    <property type="component" value="Unassembled WGS sequence"/>
</dbReference>
<name>A0A919JHA3_9ACTN</name>
<dbReference type="PANTHER" id="PTHR42879:SF2">
    <property type="entry name" value="3-OXOACYL-[ACYL-CARRIER-PROTEIN] REDUCTASE FABG"/>
    <property type="match status" value="1"/>
</dbReference>
<accession>A0A919JHA3</accession>
<evidence type="ECO:0000313" key="4">
    <source>
        <dbReference type="Proteomes" id="UP000647172"/>
    </source>
</evidence>
<proteinExistence type="inferred from homology"/>
<dbReference type="InterPro" id="IPR002347">
    <property type="entry name" value="SDR_fam"/>
</dbReference>
<gene>
    <name evidence="3" type="ORF">Ani05nite_27200</name>
</gene>
<reference evidence="3" key="1">
    <citation type="submission" date="2021-01" db="EMBL/GenBank/DDBJ databases">
        <title>Whole genome shotgun sequence of Actinoplanes nipponensis NBRC 14063.</title>
        <authorList>
            <person name="Komaki H."/>
            <person name="Tamura T."/>
        </authorList>
    </citation>
    <scope>NUCLEOTIDE SEQUENCE</scope>
    <source>
        <strain evidence="3">NBRC 14063</strain>
    </source>
</reference>
<dbReference type="Gene3D" id="3.40.50.720">
    <property type="entry name" value="NAD(P)-binding Rossmann-like Domain"/>
    <property type="match status" value="1"/>
</dbReference>
<dbReference type="GO" id="GO:0003858">
    <property type="term" value="F:3-hydroxybutyrate dehydrogenase activity"/>
    <property type="evidence" value="ECO:0007669"/>
    <property type="project" value="InterPro"/>
</dbReference>
<dbReference type="PANTHER" id="PTHR42879">
    <property type="entry name" value="3-OXOACYL-(ACYL-CARRIER-PROTEIN) REDUCTASE"/>
    <property type="match status" value="1"/>
</dbReference>
<dbReference type="PRINTS" id="PR00080">
    <property type="entry name" value="SDRFAMILY"/>
</dbReference>
<dbReference type="InterPro" id="IPR036291">
    <property type="entry name" value="NAD(P)-bd_dom_sf"/>
</dbReference>
<dbReference type="AlphaFoldDB" id="A0A919JHA3"/>
<dbReference type="NCBIfam" id="NF009093">
    <property type="entry name" value="PRK12429.1"/>
    <property type="match status" value="1"/>
</dbReference>
<evidence type="ECO:0000256" key="1">
    <source>
        <dbReference type="ARBA" id="ARBA00006484"/>
    </source>
</evidence>
<keyword evidence="4" id="KW-1185">Reference proteome</keyword>
<protein>
    <submittedName>
        <fullName evidence="3">3-hydroxybutyrate dehydrogenase</fullName>
    </submittedName>
</protein>
<dbReference type="RefSeq" id="WP_203768391.1">
    <property type="nucleotide sequence ID" value="NZ_BAAAYJ010000079.1"/>
</dbReference>
<keyword evidence="2" id="KW-0560">Oxidoreductase</keyword>
<sequence length="259" mass="27144">MDTIAQGLTAPHEVLAGRTAVVTGGAGGIGRACAERLARAGARVVVLDRDGDAAERVAAEIGGAARTVDLSDLAAIDRLDLTADILVNNAGLQHVAPLHEFPPETFSLILRLMLEAPFRLVRRCLPHMYAQGWGRIVNVSSVHGLRASPYKAAYVSAKHGLEGLSKVIALEGAPHGVTSNCVNPAYVRTPLVEAQIAAQAASHGMPEAQVVEEVMLAPVALKRLVEPDEVAELVAYLCSPPASFITGASMVMDGGWTAH</sequence>
<comment type="caution">
    <text evidence="3">The sequence shown here is derived from an EMBL/GenBank/DDBJ whole genome shotgun (WGS) entry which is preliminary data.</text>
</comment>
<dbReference type="FunFam" id="3.40.50.720:FF:000084">
    <property type="entry name" value="Short-chain dehydrogenase reductase"/>
    <property type="match status" value="1"/>
</dbReference>
<dbReference type="Pfam" id="PF13561">
    <property type="entry name" value="adh_short_C2"/>
    <property type="match status" value="1"/>
</dbReference>